<dbReference type="OrthoDB" id="4828144at2"/>
<reference evidence="2 3" key="1">
    <citation type="submission" date="2017-05" db="EMBL/GenBank/DDBJ databases">
        <authorList>
            <person name="Song R."/>
            <person name="Chenine A.L."/>
            <person name="Ruprecht R.M."/>
        </authorList>
    </citation>
    <scope>NUCLEOTIDE SEQUENCE [LARGE SCALE GENOMIC DNA]</scope>
    <source>
        <strain evidence="2 3">PSBB019</strain>
    </source>
</reference>
<feature type="domain" description="DUF1918" evidence="1">
    <location>
        <begin position="1"/>
        <end position="58"/>
    </location>
</feature>
<dbReference type="Gene3D" id="2.30.30.440">
    <property type="entry name" value="Domain of unknown function DUF1918"/>
    <property type="match status" value="1"/>
</dbReference>
<dbReference type="SUPFAM" id="SSF143212">
    <property type="entry name" value="Rv2632c-like"/>
    <property type="match status" value="1"/>
</dbReference>
<dbReference type="Proteomes" id="UP000196228">
    <property type="component" value="Chromosome"/>
</dbReference>
<name>A0A1Y0HZ95_CELCE</name>
<accession>A0A1Y0HZ95</accession>
<dbReference type="Pfam" id="PF08962">
    <property type="entry name" value="Rv2632c-like"/>
    <property type="match status" value="1"/>
</dbReference>
<sequence>MRASVGDRIVTASGVVGGAVRDGVVVELRHEDGSPPYLVEWTDTGERTLVYPGSDSYVEHVPGAETGGGTGTTKVWRVQVSVVESEGRTTAEAVLVAEAPGHVRTVGRARRDPHDLDVPLIGDEIAVGRALRRLADRLLDDAESDIESSTGVSAHVHL</sequence>
<dbReference type="Gene3D" id="3.30.160.240">
    <property type="entry name" value="Rv1738"/>
    <property type="match status" value="1"/>
</dbReference>
<evidence type="ECO:0000259" key="1">
    <source>
        <dbReference type="Pfam" id="PF08940"/>
    </source>
</evidence>
<dbReference type="Pfam" id="PF08940">
    <property type="entry name" value="DUF1918"/>
    <property type="match status" value="1"/>
</dbReference>
<evidence type="ECO:0000313" key="3">
    <source>
        <dbReference type="Proteomes" id="UP000196228"/>
    </source>
</evidence>
<dbReference type="RefSeq" id="WP_087471455.1">
    <property type="nucleotide sequence ID" value="NZ_CP021383.1"/>
</dbReference>
<dbReference type="AlphaFoldDB" id="A0A1Y0HZ95"/>
<dbReference type="InterPro" id="IPR038070">
    <property type="entry name" value="Rv2632c-like_sf"/>
</dbReference>
<dbReference type="KEGG" id="cceu:CBR64_14495"/>
<protein>
    <recommendedName>
        <fullName evidence="1">DUF1918 domain-containing protein</fullName>
    </recommendedName>
</protein>
<dbReference type="EMBL" id="CP021383">
    <property type="protein sequence ID" value="ARU52483.1"/>
    <property type="molecule type" value="Genomic_DNA"/>
</dbReference>
<proteinExistence type="predicted"/>
<gene>
    <name evidence="2" type="ORF">CBR64_14495</name>
</gene>
<evidence type="ECO:0000313" key="2">
    <source>
        <dbReference type="EMBL" id="ARU52483.1"/>
    </source>
</evidence>
<dbReference type="SUPFAM" id="SSF50118">
    <property type="entry name" value="Cell growth inhibitor/plasmid maintenance toxic component"/>
    <property type="match status" value="1"/>
</dbReference>
<dbReference type="InterPro" id="IPR015035">
    <property type="entry name" value="DUF1918"/>
</dbReference>
<dbReference type="InterPro" id="IPR015057">
    <property type="entry name" value="Rv2632c-like"/>
</dbReference>
<organism evidence="2 3">
    <name type="scientific">Cellulosimicrobium cellulans</name>
    <name type="common">Arthrobacter luteus</name>
    <dbReference type="NCBI Taxonomy" id="1710"/>
    <lineage>
        <taxon>Bacteria</taxon>
        <taxon>Bacillati</taxon>
        <taxon>Actinomycetota</taxon>
        <taxon>Actinomycetes</taxon>
        <taxon>Micrococcales</taxon>
        <taxon>Promicromonosporaceae</taxon>
        <taxon>Cellulosimicrobium</taxon>
    </lineage>
</organism>